<dbReference type="EMBL" id="CAESAJ010000123">
    <property type="protein sequence ID" value="CAB4341713.1"/>
    <property type="molecule type" value="Genomic_DNA"/>
</dbReference>
<dbReference type="Gene3D" id="3.30.70.380">
    <property type="entry name" value="Ferrodoxin-fold anticodon-binding domain"/>
    <property type="match status" value="1"/>
</dbReference>
<dbReference type="InterPro" id="IPR005121">
    <property type="entry name" value="Fdx_antiC-bd"/>
</dbReference>
<dbReference type="AlphaFoldDB" id="A0A6J5ZQD3"/>
<gene>
    <name evidence="15" type="ORF">UFOPK3770_01014</name>
</gene>
<dbReference type="SMART" id="SM00896">
    <property type="entry name" value="FDX-ACB"/>
    <property type="match status" value="1"/>
</dbReference>
<evidence type="ECO:0000256" key="2">
    <source>
        <dbReference type="ARBA" id="ARBA00004496"/>
    </source>
</evidence>
<accession>A0A6J5ZQD3</accession>
<protein>
    <submittedName>
        <fullName evidence="15">Unannotated protein</fullName>
    </submittedName>
</protein>
<dbReference type="GO" id="GO:0006432">
    <property type="term" value="P:phenylalanyl-tRNA aminoacylation"/>
    <property type="evidence" value="ECO:0007669"/>
    <property type="project" value="InterPro"/>
</dbReference>
<dbReference type="GO" id="GO:0004826">
    <property type="term" value="F:phenylalanine-tRNA ligase activity"/>
    <property type="evidence" value="ECO:0007669"/>
    <property type="project" value="InterPro"/>
</dbReference>
<name>A0A6J5ZQD3_9ZZZZ</name>
<evidence type="ECO:0000256" key="10">
    <source>
        <dbReference type="ARBA" id="ARBA00022884"/>
    </source>
</evidence>
<dbReference type="FunFam" id="3.30.70.380:FF:000001">
    <property type="entry name" value="Phenylalanine--tRNA ligase beta subunit"/>
    <property type="match status" value="1"/>
</dbReference>
<dbReference type="Pfam" id="PF03147">
    <property type="entry name" value="FDX-ACB"/>
    <property type="match status" value="1"/>
</dbReference>
<keyword evidence="5" id="KW-0436">Ligase</keyword>
<dbReference type="InterPro" id="IPR045864">
    <property type="entry name" value="aa-tRNA-synth_II/BPL/LPL"/>
</dbReference>
<feature type="domain" description="FDX-ACB" evidence="14">
    <location>
        <begin position="226"/>
        <end position="319"/>
    </location>
</feature>
<dbReference type="PANTHER" id="PTHR10947:SF0">
    <property type="entry name" value="PHENYLALANINE--TRNA LIGASE BETA SUBUNIT"/>
    <property type="match status" value="1"/>
</dbReference>
<keyword evidence="9" id="KW-0460">Magnesium</keyword>
<dbReference type="GO" id="GO:0009328">
    <property type="term" value="C:phenylalanine-tRNA ligase complex"/>
    <property type="evidence" value="ECO:0007669"/>
    <property type="project" value="TreeGrafter"/>
</dbReference>
<evidence type="ECO:0000256" key="5">
    <source>
        <dbReference type="ARBA" id="ARBA00022598"/>
    </source>
</evidence>
<comment type="cofactor">
    <cofactor evidence="1">
        <name>Mg(2+)</name>
        <dbReference type="ChEBI" id="CHEBI:18420"/>
    </cofactor>
</comment>
<sequence>MLRRIGVHLAGRDLVEVRNYPFIGVSDIDALGLDASDSRRHAMTLANPLSDELPLMRTTLLPSVFGALARNISRGFADSALFEIASVVAPSKDQPSTGVTNPPRPSVSARPSQKDLDAIEKLIPAQPLHCAVVSGQHVWSDAIEIVLTLASELGVQLVVNSAAVAPWHAGRCAQFVLDGTVIGHAGELTPRVIEAFSLPKRTVALEINLDAVLTRANTVPSAPQIWTFPVAKEDIALVVGDAVAAQDVLNVVREAAGDLLEDIKLFDVYQGAQVAQGHKSLAFALRFRAQDRTLSAEEVAAARLAGIAAAEKAFGATLRG</sequence>
<evidence type="ECO:0000313" key="15">
    <source>
        <dbReference type="EMBL" id="CAB4341713.1"/>
    </source>
</evidence>
<keyword evidence="4" id="KW-0820">tRNA-binding</keyword>
<dbReference type="PROSITE" id="PS51447">
    <property type="entry name" value="FDX_ACB"/>
    <property type="match status" value="1"/>
</dbReference>
<evidence type="ECO:0000256" key="12">
    <source>
        <dbReference type="ARBA" id="ARBA00023146"/>
    </source>
</evidence>
<keyword evidence="7" id="KW-0547">Nucleotide-binding</keyword>
<reference evidence="15" key="1">
    <citation type="submission" date="2020-05" db="EMBL/GenBank/DDBJ databases">
        <authorList>
            <person name="Chiriac C."/>
            <person name="Salcher M."/>
            <person name="Ghai R."/>
            <person name="Kavagutti S V."/>
        </authorList>
    </citation>
    <scope>NUCLEOTIDE SEQUENCE</scope>
</reference>
<feature type="region of interest" description="Disordered" evidence="13">
    <location>
        <begin position="91"/>
        <end position="111"/>
    </location>
</feature>
<keyword evidence="11" id="KW-0648">Protein biosynthesis</keyword>
<evidence type="ECO:0000256" key="4">
    <source>
        <dbReference type="ARBA" id="ARBA00022555"/>
    </source>
</evidence>
<dbReference type="InterPro" id="IPR041616">
    <property type="entry name" value="PheRS_beta_core"/>
</dbReference>
<evidence type="ECO:0000256" key="3">
    <source>
        <dbReference type="ARBA" id="ARBA00022490"/>
    </source>
</evidence>
<comment type="subcellular location">
    <subcellularLocation>
        <location evidence="2">Cytoplasm</location>
    </subcellularLocation>
</comment>
<keyword evidence="10" id="KW-0694">RNA-binding</keyword>
<evidence type="ECO:0000256" key="13">
    <source>
        <dbReference type="SAM" id="MobiDB-lite"/>
    </source>
</evidence>
<evidence type="ECO:0000256" key="9">
    <source>
        <dbReference type="ARBA" id="ARBA00022842"/>
    </source>
</evidence>
<dbReference type="Gene3D" id="3.30.930.10">
    <property type="entry name" value="Bira Bifunctional Protein, Domain 2"/>
    <property type="match status" value="1"/>
</dbReference>
<keyword evidence="12" id="KW-0030">Aminoacyl-tRNA synthetase</keyword>
<evidence type="ECO:0000256" key="8">
    <source>
        <dbReference type="ARBA" id="ARBA00022840"/>
    </source>
</evidence>
<dbReference type="GO" id="GO:0005524">
    <property type="term" value="F:ATP binding"/>
    <property type="evidence" value="ECO:0007669"/>
    <property type="project" value="UniProtKB-KW"/>
</dbReference>
<dbReference type="InterPro" id="IPR036690">
    <property type="entry name" value="Fdx_antiC-bd_sf"/>
</dbReference>
<evidence type="ECO:0000256" key="1">
    <source>
        <dbReference type="ARBA" id="ARBA00001946"/>
    </source>
</evidence>
<proteinExistence type="predicted"/>
<evidence type="ECO:0000256" key="11">
    <source>
        <dbReference type="ARBA" id="ARBA00022917"/>
    </source>
</evidence>
<dbReference type="SUPFAM" id="SSF54991">
    <property type="entry name" value="Anticodon-binding domain of PheRS"/>
    <property type="match status" value="1"/>
</dbReference>
<keyword evidence="6" id="KW-0479">Metal-binding</keyword>
<dbReference type="SUPFAM" id="SSF55681">
    <property type="entry name" value="Class II aaRS and biotin synthetases"/>
    <property type="match status" value="1"/>
</dbReference>
<evidence type="ECO:0000256" key="7">
    <source>
        <dbReference type="ARBA" id="ARBA00022741"/>
    </source>
</evidence>
<organism evidence="15">
    <name type="scientific">freshwater metagenome</name>
    <dbReference type="NCBI Taxonomy" id="449393"/>
    <lineage>
        <taxon>unclassified sequences</taxon>
        <taxon>metagenomes</taxon>
        <taxon>ecological metagenomes</taxon>
    </lineage>
</organism>
<keyword evidence="8" id="KW-0067">ATP-binding</keyword>
<dbReference type="GO" id="GO:0000049">
    <property type="term" value="F:tRNA binding"/>
    <property type="evidence" value="ECO:0007669"/>
    <property type="project" value="UniProtKB-KW"/>
</dbReference>
<evidence type="ECO:0000256" key="6">
    <source>
        <dbReference type="ARBA" id="ARBA00022723"/>
    </source>
</evidence>
<dbReference type="GO" id="GO:0046872">
    <property type="term" value="F:metal ion binding"/>
    <property type="evidence" value="ECO:0007669"/>
    <property type="project" value="UniProtKB-KW"/>
</dbReference>
<dbReference type="PANTHER" id="PTHR10947">
    <property type="entry name" value="PHENYLALANYL-TRNA SYNTHETASE BETA CHAIN AND LEUCINE-RICH REPEAT-CONTAINING PROTEIN 47"/>
    <property type="match status" value="1"/>
</dbReference>
<keyword evidence="3" id="KW-0963">Cytoplasm</keyword>
<dbReference type="InterPro" id="IPR045060">
    <property type="entry name" value="Phe-tRNA-ligase_IIc_bsu"/>
</dbReference>
<dbReference type="Pfam" id="PF17759">
    <property type="entry name" value="tRNA_synthFbeta"/>
    <property type="match status" value="1"/>
</dbReference>
<evidence type="ECO:0000259" key="14">
    <source>
        <dbReference type="PROSITE" id="PS51447"/>
    </source>
</evidence>